<comment type="caution">
    <text evidence="3">The sequence shown here is derived from an EMBL/GenBank/DDBJ whole genome shotgun (WGS) entry which is preliminary data.</text>
</comment>
<dbReference type="PANTHER" id="PTHR31480">
    <property type="entry name" value="BIFUNCTIONAL LYCOPENE CYCLASE/PHYTOENE SYNTHASE"/>
    <property type="match status" value="1"/>
</dbReference>
<dbReference type="STRING" id="863239.GCA_000213935_01779"/>
<dbReference type="InterPro" id="IPR002060">
    <property type="entry name" value="Squ/phyt_synthse"/>
</dbReference>
<dbReference type="PROSITE" id="PS01045">
    <property type="entry name" value="SQUALEN_PHYTOEN_SYN_2"/>
    <property type="match status" value="1"/>
</dbReference>
<dbReference type="InterPro" id="IPR019845">
    <property type="entry name" value="Squalene/phytoene_synthase_CS"/>
</dbReference>
<dbReference type="AlphaFoldDB" id="A0A3D4T1S0"/>
<dbReference type="InterPro" id="IPR044843">
    <property type="entry name" value="Trans_IPPS_bact-type"/>
</dbReference>
<dbReference type="Gene3D" id="1.10.600.10">
    <property type="entry name" value="Farnesyl Diphosphate Synthase"/>
    <property type="match status" value="1"/>
</dbReference>
<dbReference type="SFLD" id="SFLDG01018">
    <property type="entry name" value="Squalene/Phytoene_Synthase_Lik"/>
    <property type="match status" value="1"/>
</dbReference>
<proteinExistence type="predicted"/>
<dbReference type="Proteomes" id="UP000261739">
    <property type="component" value="Unassembled WGS sequence"/>
</dbReference>
<keyword evidence="2" id="KW-0808">Transferase</keyword>
<dbReference type="Pfam" id="PF00494">
    <property type="entry name" value="SQS_PSY"/>
    <property type="match status" value="1"/>
</dbReference>
<dbReference type="SUPFAM" id="SSF48576">
    <property type="entry name" value="Terpenoid synthases"/>
    <property type="match status" value="1"/>
</dbReference>
<dbReference type="EMBL" id="DQID01000307">
    <property type="protein sequence ID" value="HCT15496.1"/>
    <property type="molecule type" value="Genomic_DNA"/>
</dbReference>
<accession>A0A3D4T1S0</accession>
<dbReference type="InterPro" id="IPR008949">
    <property type="entry name" value="Isoprenoid_synthase_dom_sf"/>
</dbReference>
<dbReference type="GO" id="GO:0004311">
    <property type="term" value="F:geranylgeranyl diphosphate synthase activity"/>
    <property type="evidence" value="ECO:0007669"/>
    <property type="project" value="InterPro"/>
</dbReference>
<sequence>MITRSDPDPSTDRSARSAWSALSDRVAADVIGRYSTSFTLASRLLSAPVRRDIVNLYAVVRTADEIVDGAAARAGEGPAQVRQLLDGYEDAVTTAGDHGFHTDPVLHAWAGTVRRCGLDMEQMHAFFASMRADLTPTVHDRDSLAAYIHGSAEVIGLLCLDIFLTHGTTGADRDWLAEGAAALGAAFQKINFLRDVGEDVTLLHRAYLPGDLTEATKDRLLDDAAADLARGSSRVADLPAGSRAGVAAAAALYGDLLDRLRATPAAELVGSGARRVRVPAARKLWLTAKAVTRG</sequence>
<name>A0A3D4T1S0_9CORY</name>
<protein>
    <submittedName>
        <fullName evidence="3">Phytoene synthase</fullName>
    </submittedName>
</protein>
<evidence type="ECO:0000313" key="3">
    <source>
        <dbReference type="EMBL" id="HCT15496.1"/>
    </source>
</evidence>
<evidence type="ECO:0000313" key="4">
    <source>
        <dbReference type="Proteomes" id="UP000261739"/>
    </source>
</evidence>
<gene>
    <name evidence="3" type="ORF">DIW82_12145</name>
</gene>
<dbReference type="SFLD" id="SFLDG01212">
    <property type="entry name" value="Phytoene_synthase_like"/>
    <property type="match status" value="1"/>
</dbReference>
<evidence type="ECO:0000256" key="2">
    <source>
        <dbReference type="ARBA" id="ARBA00022679"/>
    </source>
</evidence>
<evidence type="ECO:0000256" key="1">
    <source>
        <dbReference type="ARBA" id="ARBA00004684"/>
    </source>
</evidence>
<organism evidence="3 4">
    <name type="scientific">Corynebacterium nuruki</name>
    <dbReference type="NCBI Taxonomy" id="1032851"/>
    <lineage>
        <taxon>Bacteria</taxon>
        <taxon>Bacillati</taxon>
        <taxon>Actinomycetota</taxon>
        <taxon>Actinomycetes</taxon>
        <taxon>Mycobacteriales</taxon>
        <taxon>Corynebacteriaceae</taxon>
        <taxon>Corynebacterium</taxon>
    </lineage>
</organism>
<dbReference type="SFLD" id="SFLDS00005">
    <property type="entry name" value="Isoprenoid_Synthase_Type_I"/>
    <property type="match status" value="1"/>
</dbReference>
<dbReference type="GO" id="GO:0008299">
    <property type="term" value="P:isoprenoid biosynthetic process"/>
    <property type="evidence" value="ECO:0007669"/>
    <property type="project" value="UniProtKB-ARBA"/>
</dbReference>
<reference evidence="3 4" key="1">
    <citation type="journal article" date="2018" name="Nat. Biotechnol.">
        <title>A standardized bacterial taxonomy based on genome phylogeny substantially revises the tree of life.</title>
        <authorList>
            <person name="Parks D.H."/>
            <person name="Chuvochina M."/>
            <person name="Waite D.W."/>
            <person name="Rinke C."/>
            <person name="Skarshewski A."/>
            <person name="Chaumeil P.A."/>
            <person name="Hugenholtz P."/>
        </authorList>
    </citation>
    <scope>NUCLEOTIDE SEQUENCE [LARGE SCALE GENOMIC DNA]</scope>
    <source>
        <strain evidence="3">UBA11247</strain>
    </source>
</reference>
<dbReference type="RefSeq" id="WP_273052987.1">
    <property type="nucleotide sequence ID" value="NZ_DAITTW010000012.1"/>
</dbReference>
<comment type="pathway">
    <text evidence="1">Carotenoid biosynthesis; phytoene biosynthesis.</text>
</comment>
<dbReference type="UniPathway" id="UPA00799"/>